<accession>A0A0A9CKP7</accession>
<dbReference type="EMBL" id="GBRH01221001">
    <property type="protein sequence ID" value="JAD76894.1"/>
    <property type="molecule type" value="Transcribed_RNA"/>
</dbReference>
<dbReference type="AlphaFoldDB" id="A0A0A9CKP7"/>
<name>A0A0A9CKP7_ARUDO</name>
<reference evidence="1" key="2">
    <citation type="journal article" date="2015" name="Data Brief">
        <title>Shoot transcriptome of the giant reed, Arundo donax.</title>
        <authorList>
            <person name="Barrero R.A."/>
            <person name="Guerrero F.D."/>
            <person name="Moolhuijzen P."/>
            <person name="Goolsby J.A."/>
            <person name="Tidwell J."/>
            <person name="Bellgard S.E."/>
            <person name="Bellgard M.I."/>
        </authorList>
    </citation>
    <scope>NUCLEOTIDE SEQUENCE</scope>
    <source>
        <tissue evidence="1">Shoot tissue taken approximately 20 cm above the soil surface</tissue>
    </source>
</reference>
<organism evidence="1">
    <name type="scientific">Arundo donax</name>
    <name type="common">Giant reed</name>
    <name type="synonym">Donax arundinaceus</name>
    <dbReference type="NCBI Taxonomy" id="35708"/>
    <lineage>
        <taxon>Eukaryota</taxon>
        <taxon>Viridiplantae</taxon>
        <taxon>Streptophyta</taxon>
        <taxon>Embryophyta</taxon>
        <taxon>Tracheophyta</taxon>
        <taxon>Spermatophyta</taxon>
        <taxon>Magnoliopsida</taxon>
        <taxon>Liliopsida</taxon>
        <taxon>Poales</taxon>
        <taxon>Poaceae</taxon>
        <taxon>PACMAD clade</taxon>
        <taxon>Arundinoideae</taxon>
        <taxon>Arundineae</taxon>
        <taxon>Arundo</taxon>
    </lineage>
</organism>
<protein>
    <submittedName>
        <fullName evidence="1">Uncharacterized protein</fullName>
    </submittedName>
</protein>
<proteinExistence type="predicted"/>
<sequence>MPVRQTRALEQRTRGESTHDSDAVLSSLALQKSCVVEHAARGLCLIFKRFMMSRCPRTNCCTAWGHFSATAMSDLYACTARPAWRLHLDATY</sequence>
<reference evidence="1" key="1">
    <citation type="submission" date="2014-09" db="EMBL/GenBank/DDBJ databases">
        <authorList>
            <person name="Magalhaes I.L.F."/>
            <person name="Oliveira U."/>
            <person name="Santos F.R."/>
            <person name="Vidigal T.H.D.A."/>
            <person name="Brescovit A.D."/>
            <person name="Santos A.J."/>
        </authorList>
    </citation>
    <scope>NUCLEOTIDE SEQUENCE</scope>
    <source>
        <tissue evidence="1">Shoot tissue taken approximately 20 cm above the soil surface</tissue>
    </source>
</reference>
<evidence type="ECO:0000313" key="1">
    <source>
        <dbReference type="EMBL" id="JAD76894.1"/>
    </source>
</evidence>